<dbReference type="InterPro" id="IPR036097">
    <property type="entry name" value="HisK_dim/P_sf"/>
</dbReference>
<keyword evidence="14" id="KW-1185">Reference proteome</keyword>
<evidence type="ECO:0000256" key="3">
    <source>
        <dbReference type="ARBA" id="ARBA00022553"/>
    </source>
</evidence>
<dbReference type="InterPro" id="IPR005467">
    <property type="entry name" value="His_kinase_dom"/>
</dbReference>
<feature type="transmembrane region" description="Helical" evidence="9">
    <location>
        <begin position="240"/>
        <end position="258"/>
    </location>
</feature>
<evidence type="ECO:0000313" key="13">
    <source>
        <dbReference type="EMBL" id="GLQ29830.1"/>
    </source>
</evidence>
<accession>A0AA37W4M4</accession>
<keyword evidence="9" id="KW-0812">Transmembrane</keyword>
<dbReference type="GO" id="GO:0000155">
    <property type="term" value="F:phosphorelay sensor kinase activity"/>
    <property type="evidence" value="ECO:0007669"/>
    <property type="project" value="InterPro"/>
</dbReference>
<dbReference type="InterPro" id="IPR011623">
    <property type="entry name" value="7TMR_DISM_rcpt_extracell_dom1"/>
</dbReference>
<feature type="transmembrane region" description="Helical" evidence="9">
    <location>
        <begin position="335"/>
        <end position="356"/>
    </location>
</feature>
<evidence type="ECO:0000256" key="6">
    <source>
        <dbReference type="PROSITE-ProRule" id="PRU00169"/>
    </source>
</evidence>
<dbReference type="InterPro" id="IPR001789">
    <property type="entry name" value="Sig_transdc_resp-reg_receiver"/>
</dbReference>
<dbReference type="SUPFAM" id="SSF47384">
    <property type="entry name" value="Homodimeric domain of signal transducing histidine kinase"/>
    <property type="match status" value="1"/>
</dbReference>
<evidence type="ECO:0000256" key="9">
    <source>
        <dbReference type="SAM" id="Phobius"/>
    </source>
</evidence>
<proteinExistence type="predicted"/>
<feature type="compositionally biased region" description="Polar residues" evidence="8">
    <location>
        <begin position="681"/>
        <end position="705"/>
    </location>
</feature>
<evidence type="ECO:0000256" key="7">
    <source>
        <dbReference type="SAM" id="Coils"/>
    </source>
</evidence>
<reference evidence="13" key="2">
    <citation type="submission" date="2023-01" db="EMBL/GenBank/DDBJ databases">
        <title>Draft genome sequence of Litoribrevibacter albus strain NBRC 110071.</title>
        <authorList>
            <person name="Sun Q."/>
            <person name="Mori K."/>
        </authorList>
    </citation>
    <scope>NUCLEOTIDE SEQUENCE</scope>
    <source>
        <strain evidence="13">NBRC 110071</strain>
    </source>
</reference>
<evidence type="ECO:0000256" key="10">
    <source>
        <dbReference type="SAM" id="SignalP"/>
    </source>
</evidence>
<evidence type="ECO:0000256" key="5">
    <source>
        <dbReference type="ARBA" id="ARBA00022777"/>
    </source>
</evidence>
<dbReference type="InterPro" id="IPR011006">
    <property type="entry name" value="CheY-like_superfamily"/>
</dbReference>
<dbReference type="PRINTS" id="PR00344">
    <property type="entry name" value="BCTRLSENSOR"/>
</dbReference>
<dbReference type="SMART" id="SM00387">
    <property type="entry name" value="HATPase_c"/>
    <property type="match status" value="1"/>
</dbReference>
<evidence type="ECO:0000259" key="11">
    <source>
        <dbReference type="PROSITE" id="PS50109"/>
    </source>
</evidence>
<evidence type="ECO:0000256" key="8">
    <source>
        <dbReference type="SAM" id="MobiDB-lite"/>
    </source>
</evidence>
<dbReference type="InterPro" id="IPR036890">
    <property type="entry name" value="HATPase_C_sf"/>
</dbReference>
<evidence type="ECO:0000259" key="12">
    <source>
        <dbReference type="PROSITE" id="PS50110"/>
    </source>
</evidence>
<dbReference type="PROSITE" id="PS50110">
    <property type="entry name" value="RESPONSE_REGULATORY"/>
    <property type="match status" value="1"/>
</dbReference>
<feature type="domain" description="Response regulatory" evidence="12">
    <location>
        <begin position="733"/>
        <end position="850"/>
    </location>
</feature>
<dbReference type="EMBL" id="BSNM01000002">
    <property type="protein sequence ID" value="GLQ29830.1"/>
    <property type="molecule type" value="Genomic_DNA"/>
</dbReference>
<feature type="region of interest" description="Disordered" evidence="8">
    <location>
        <begin position="681"/>
        <end position="726"/>
    </location>
</feature>
<evidence type="ECO:0000256" key="2">
    <source>
        <dbReference type="ARBA" id="ARBA00012438"/>
    </source>
</evidence>
<dbReference type="SUPFAM" id="SSF55874">
    <property type="entry name" value="ATPase domain of HSP90 chaperone/DNA topoisomerase II/histidine kinase"/>
    <property type="match status" value="1"/>
</dbReference>
<dbReference type="CDD" id="cd22890">
    <property type="entry name" value="ChiS-DBD"/>
    <property type="match status" value="1"/>
</dbReference>
<dbReference type="SUPFAM" id="SSF52172">
    <property type="entry name" value="CheY-like"/>
    <property type="match status" value="1"/>
</dbReference>
<keyword evidence="4" id="KW-0808">Transferase</keyword>
<evidence type="ECO:0000256" key="1">
    <source>
        <dbReference type="ARBA" id="ARBA00000085"/>
    </source>
</evidence>
<reference evidence="13" key="1">
    <citation type="journal article" date="2014" name="Int. J. Syst. Evol. Microbiol.">
        <title>Complete genome sequence of Corynebacterium casei LMG S-19264T (=DSM 44701T), isolated from a smear-ripened cheese.</title>
        <authorList>
            <consortium name="US DOE Joint Genome Institute (JGI-PGF)"/>
            <person name="Walter F."/>
            <person name="Albersmeier A."/>
            <person name="Kalinowski J."/>
            <person name="Ruckert C."/>
        </authorList>
    </citation>
    <scope>NUCLEOTIDE SEQUENCE</scope>
    <source>
        <strain evidence="13">NBRC 110071</strain>
    </source>
</reference>
<protein>
    <recommendedName>
        <fullName evidence="2">histidine kinase</fullName>
        <ecNumber evidence="2">2.7.13.3</ecNumber>
    </recommendedName>
</protein>
<dbReference type="Pfam" id="PF00072">
    <property type="entry name" value="Response_reg"/>
    <property type="match status" value="1"/>
</dbReference>
<organism evidence="13 14">
    <name type="scientific">Litoribrevibacter albus</name>
    <dbReference type="NCBI Taxonomy" id="1473156"/>
    <lineage>
        <taxon>Bacteria</taxon>
        <taxon>Pseudomonadati</taxon>
        <taxon>Pseudomonadota</taxon>
        <taxon>Gammaproteobacteria</taxon>
        <taxon>Oceanospirillales</taxon>
        <taxon>Oceanospirillaceae</taxon>
        <taxon>Litoribrevibacter</taxon>
    </lineage>
</organism>
<comment type="caution">
    <text evidence="13">The sequence shown here is derived from an EMBL/GenBank/DDBJ whole genome shotgun (WGS) entry which is preliminary data.</text>
</comment>
<feature type="compositionally biased region" description="Low complexity" evidence="8">
    <location>
        <begin position="1066"/>
        <end position="1085"/>
    </location>
</feature>
<dbReference type="InterPro" id="IPR004358">
    <property type="entry name" value="Sig_transdc_His_kin-like_C"/>
</dbReference>
<keyword evidence="10" id="KW-0732">Signal</keyword>
<feature type="region of interest" description="Disordered" evidence="8">
    <location>
        <begin position="1058"/>
        <end position="1095"/>
    </location>
</feature>
<keyword evidence="9" id="KW-1133">Transmembrane helix</keyword>
<feature type="transmembrane region" description="Helical" evidence="9">
    <location>
        <begin position="278"/>
        <end position="298"/>
    </location>
</feature>
<dbReference type="RefSeq" id="WP_284377950.1">
    <property type="nucleotide sequence ID" value="NZ_BSNM01000002.1"/>
</dbReference>
<dbReference type="SMART" id="SM00388">
    <property type="entry name" value="HisKA"/>
    <property type="match status" value="1"/>
</dbReference>
<dbReference type="InterPro" id="IPR003661">
    <property type="entry name" value="HisK_dim/P_dom"/>
</dbReference>
<keyword evidence="5" id="KW-0418">Kinase</keyword>
<dbReference type="Pfam" id="PF02518">
    <property type="entry name" value="HATPase_c"/>
    <property type="match status" value="1"/>
</dbReference>
<feature type="transmembrane region" description="Helical" evidence="9">
    <location>
        <begin position="310"/>
        <end position="329"/>
    </location>
</feature>
<dbReference type="CDD" id="cd00082">
    <property type="entry name" value="HisKA"/>
    <property type="match status" value="1"/>
</dbReference>
<dbReference type="CDD" id="cd17574">
    <property type="entry name" value="REC_OmpR"/>
    <property type="match status" value="1"/>
</dbReference>
<comment type="catalytic activity">
    <reaction evidence="1">
        <text>ATP + protein L-histidine = ADP + protein N-phospho-L-histidine.</text>
        <dbReference type="EC" id="2.7.13.3"/>
    </reaction>
</comment>
<sequence length="1220" mass="137194">MRAPNFLRSIVLFGCLSTLLACFSCFAQTPGLLDLSNHDFKTSEVYTLDAQWKIAWGNFYNPLEVPSETSAFTFPGVWNNHLRPDGSSGPYGVATLYLDVEFPESLEGVYLKLSDLPSAGTLWANGVAIVTQGQIGHSFDSEQPGFGPDTVYIPLVSEATYTPLSDSPSKQSSNHVLLTLHLSNFHFKEGGAWHSIQVSGESGLNALATFPAVLDSSLTILLLVLGGLFLSLYMARRQEMAALFFGCFCLAVGIRNGVTGEHILNHWLPFISWTLSQRLEHILMFISAPLFIAFAHQLYPQYRSKQAERIFTAIALLFSAFTLFTPSTWFTQSSLPYQVIILICLLYLFRIAVLAVRHKRNSSVTFLLSFIVLSVLVFLDVLTHNMILQLPLMTEWGVTSFVIMQAWLLNQRYAFSLNNEEALSQRLQQKNTELKKLDAMKDDFLAQTSHELRTPIHGISSLTELVLNQEKQLDQESTTNLKLIHSSSVRLSNLVNDILDLSSIKHNQLKLHIVAVNLSAVLDQVTQSLRPLLKGRPVSLQTHCPQWCPKVMADESRLQQILFNLIGNAIKFTPEGDISVTVEVRDKDRILISIKDTGLGFDVSESNELFEAFRQGTQPGMSASGHGLGLTITRDLLRMHNSELKVKSIPGHGSTFYFELETATHLPLSVQEITRKDLIKQTPTDSATDSSAHSLTDVPTNSSQVSERRHTDRSTHPKAPTNNTTRSQDYPLMVWAVDDEPINLQIIEHQITGFGYQFRGFSLGQHLLDALEKDEQPDLLLLDIMMPGINGLELCRLVRSSYSNLELPIIMLTARQQTKDIVDAFEAGASDYLAKPYNQAELRVRVDAQIKASLCHELSQNNEQLLTHLETTEALQEQLQHRNQLLLNVFDASSTPLLVLNEDLSLEYQNLAMTQLIRSNPAIFSNNQPTPLIDRIRNNLDKLIPNHRWLNTFTEINHQLMVHQFQHNKKTTYAVILEELSPPNHTTSLNSPEIENTNIEKAGVEATKTESLDTNDRIEDRVRLLEELVIQLANVSPQSLGSLNNPTLIRSMQINSTHTNQAPNHSTRGSSTSNDSASSDTRSNTPLHDNPSASETQYRQLLDSTFISTESNAINQAQQARHTLVDATRLALRLWQKHTNKTKTDLAEESGIWRIYIDGGTLKTRTLDKYLNEKTLPQKPRWRSVIKTLDYLVQNCTLDAKEKEQIERLITLIEEYHLSK</sequence>
<evidence type="ECO:0000313" key="14">
    <source>
        <dbReference type="Proteomes" id="UP001161389"/>
    </source>
</evidence>
<feature type="chain" id="PRO_5041333296" description="histidine kinase" evidence="10">
    <location>
        <begin position="28"/>
        <end position="1220"/>
    </location>
</feature>
<dbReference type="AlphaFoldDB" id="A0AA37W4M4"/>
<dbReference type="Gene3D" id="3.30.565.10">
    <property type="entry name" value="Histidine kinase-like ATPase, C-terminal domain"/>
    <property type="match status" value="1"/>
</dbReference>
<keyword evidence="9" id="KW-0472">Membrane</keyword>
<feature type="domain" description="Histidine kinase" evidence="11">
    <location>
        <begin position="447"/>
        <end position="664"/>
    </location>
</feature>
<gene>
    <name evidence="13" type="ORF">GCM10007876_03080</name>
</gene>
<evidence type="ECO:0000256" key="4">
    <source>
        <dbReference type="ARBA" id="ARBA00022679"/>
    </source>
</evidence>
<feature type="signal peptide" evidence="10">
    <location>
        <begin position="1"/>
        <end position="27"/>
    </location>
</feature>
<dbReference type="PROSITE" id="PS50109">
    <property type="entry name" value="HIS_KIN"/>
    <property type="match status" value="1"/>
</dbReference>
<dbReference type="Proteomes" id="UP001161389">
    <property type="component" value="Unassembled WGS sequence"/>
</dbReference>
<feature type="modified residue" description="4-aspartylphosphate" evidence="6">
    <location>
        <position position="783"/>
    </location>
</feature>
<dbReference type="PANTHER" id="PTHR43047:SF64">
    <property type="entry name" value="HISTIDINE KINASE CONTAINING CHEY-HOMOLOGOUS RECEIVER DOMAIN AND PAS DOMAIN-RELATED"/>
    <property type="match status" value="1"/>
</dbReference>
<dbReference type="Pfam" id="PF07695">
    <property type="entry name" value="7TMR-DISM_7TM"/>
    <property type="match status" value="1"/>
</dbReference>
<feature type="transmembrane region" description="Helical" evidence="9">
    <location>
        <begin position="363"/>
        <end position="382"/>
    </location>
</feature>
<keyword evidence="3 6" id="KW-0597">Phosphoprotein</keyword>
<feature type="transmembrane region" description="Helical" evidence="9">
    <location>
        <begin position="212"/>
        <end position="233"/>
    </location>
</feature>
<dbReference type="PANTHER" id="PTHR43047">
    <property type="entry name" value="TWO-COMPONENT HISTIDINE PROTEIN KINASE"/>
    <property type="match status" value="1"/>
</dbReference>
<dbReference type="SMART" id="SM00448">
    <property type="entry name" value="REC"/>
    <property type="match status" value="1"/>
</dbReference>
<feature type="coiled-coil region" evidence="7">
    <location>
        <begin position="417"/>
        <end position="447"/>
    </location>
</feature>
<name>A0AA37W4M4_9GAMM</name>
<dbReference type="Gene3D" id="3.40.50.2300">
    <property type="match status" value="1"/>
</dbReference>
<feature type="compositionally biased region" description="Basic and acidic residues" evidence="8">
    <location>
        <begin position="706"/>
        <end position="715"/>
    </location>
</feature>
<dbReference type="Gene3D" id="1.10.287.130">
    <property type="match status" value="1"/>
</dbReference>
<dbReference type="PROSITE" id="PS51257">
    <property type="entry name" value="PROKAR_LIPOPROTEIN"/>
    <property type="match status" value="1"/>
</dbReference>
<keyword evidence="7" id="KW-0175">Coiled coil</keyword>
<dbReference type="EC" id="2.7.13.3" evidence="2"/>
<dbReference type="Pfam" id="PF00512">
    <property type="entry name" value="HisKA"/>
    <property type="match status" value="1"/>
</dbReference>
<dbReference type="InterPro" id="IPR003594">
    <property type="entry name" value="HATPase_dom"/>
</dbReference>